<evidence type="ECO:0000256" key="1">
    <source>
        <dbReference type="SAM" id="MobiDB-lite"/>
    </source>
</evidence>
<proteinExistence type="predicted"/>
<evidence type="ECO:0000313" key="2">
    <source>
        <dbReference type="EMBL" id="SVC50629.1"/>
    </source>
</evidence>
<protein>
    <submittedName>
        <fullName evidence="2">Uncharacterized protein</fullName>
    </submittedName>
</protein>
<sequence>MKCLGSAVAIAVLAGCSQEGLDFAQTPVSPVPEPQSQPAVEPEKLPVNP</sequence>
<name>A0A382MP78_9ZZZZ</name>
<dbReference type="EMBL" id="UINC01094951">
    <property type="protein sequence ID" value="SVC50629.1"/>
    <property type="molecule type" value="Genomic_DNA"/>
</dbReference>
<dbReference type="PROSITE" id="PS51257">
    <property type="entry name" value="PROKAR_LIPOPROTEIN"/>
    <property type="match status" value="1"/>
</dbReference>
<organism evidence="2">
    <name type="scientific">marine metagenome</name>
    <dbReference type="NCBI Taxonomy" id="408172"/>
    <lineage>
        <taxon>unclassified sequences</taxon>
        <taxon>metagenomes</taxon>
        <taxon>ecological metagenomes</taxon>
    </lineage>
</organism>
<feature type="region of interest" description="Disordered" evidence="1">
    <location>
        <begin position="26"/>
        <end position="49"/>
    </location>
</feature>
<dbReference type="AlphaFoldDB" id="A0A382MP78"/>
<feature type="non-terminal residue" evidence="2">
    <location>
        <position position="49"/>
    </location>
</feature>
<gene>
    <name evidence="2" type="ORF">METZ01_LOCUS303483</name>
</gene>
<accession>A0A382MP78</accession>
<reference evidence="2" key="1">
    <citation type="submission" date="2018-05" db="EMBL/GenBank/DDBJ databases">
        <authorList>
            <person name="Lanie J.A."/>
            <person name="Ng W.-L."/>
            <person name="Kazmierczak K.M."/>
            <person name="Andrzejewski T.M."/>
            <person name="Davidsen T.M."/>
            <person name="Wayne K.J."/>
            <person name="Tettelin H."/>
            <person name="Glass J.I."/>
            <person name="Rusch D."/>
            <person name="Podicherti R."/>
            <person name="Tsui H.-C.T."/>
            <person name="Winkler M.E."/>
        </authorList>
    </citation>
    <scope>NUCLEOTIDE SEQUENCE</scope>
</reference>